<keyword evidence="5" id="KW-0732">Signal</keyword>
<evidence type="ECO:0000256" key="5">
    <source>
        <dbReference type="ARBA" id="ARBA00022729"/>
    </source>
</evidence>
<comment type="similarity">
    <text evidence="2">Belongs to the fasciclin-like AGP family.</text>
</comment>
<evidence type="ECO:0000256" key="1">
    <source>
        <dbReference type="ARBA" id="ARBA00004609"/>
    </source>
</evidence>
<dbReference type="InterPro" id="IPR036378">
    <property type="entry name" value="FAS1_dom_sf"/>
</dbReference>
<keyword evidence="4" id="KW-0325">Glycoprotein</keyword>
<dbReference type="Pfam" id="PF02469">
    <property type="entry name" value="Fasciclin"/>
    <property type="match status" value="1"/>
</dbReference>
<gene>
    <name evidence="9" type="ORF">U9M48_038357</name>
</gene>
<protein>
    <recommendedName>
        <fullName evidence="8">FAS1 domain-containing protein</fullName>
    </recommendedName>
</protein>
<dbReference type="GO" id="GO:0098552">
    <property type="term" value="C:side of membrane"/>
    <property type="evidence" value="ECO:0007669"/>
    <property type="project" value="UniProtKB-KW"/>
</dbReference>
<dbReference type="EMBL" id="CP144753">
    <property type="protein sequence ID" value="WVZ92279.1"/>
    <property type="molecule type" value="Genomic_DNA"/>
</dbReference>
<comment type="function">
    <text evidence="7">May be a cell surface adhesion protein.</text>
</comment>
<proteinExistence type="inferred from homology"/>
<dbReference type="GO" id="GO:0009834">
    <property type="term" value="P:plant-type secondary cell wall biogenesis"/>
    <property type="evidence" value="ECO:0007669"/>
    <property type="project" value="TreeGrafter"/>
</dbReference>
<reference evidence="9 10" key="1">
    <citation type="submission" date="2024-02" db="EMBL/GenBank/DDBJ databases">
        <title>High-quality chromosome-scale genome assembly of Pensacola bahiagrass (Paspalum notatum Flugge var. saurae).</title>
        <authorList>
            <person name="Vega J.M."/>
            <person name="Podio M."/>
            <person name="Orjuela J."/>
            <person name="Siena L.A."/>
            <person name="Pessino S.C."/>
            <person name="Combes M.C."/>
            <person name="Mariac C."/>
            <person name="Albertini E."/>
            <person name="Pupilli F."/>
            <person name="Ortiz J.P.A."/>
            <person name="Leblanc O."/>
        </authorList>
    </citation>
    <scope>NUCLEOTIDE SEQUENCE [LARGE SCALE GENOMIC DNA]</scope>
    <source>
        <strain evidence="9">R1</strain>
        <tissue evidence="9">Leaf</tissue>
    </source>
</reference>
<dbReference type="PANTHER" id="PTHR32077:SF3">
    <property type="entry name" value="FASCICLIN-LIKE ARABINOGALACTAN PROTEIN 7"/>
    <property type="match status" value="1"/>
</dbReference>
<comment type="subcellular location">
    <subcellularLocation>
        <location evidence="1">Cell membrane</location>
        <topology evidence="1">Lipid-anchor</topology>
        <topology evidence="1">GPI-anchor</topology>
    </subcellularLocation>
</comment>
<dbReference type="SMART" id="SM00554">
    <property type="entry name" value="FAS1"/>
    <property type="match status" value="1"/>
</dbReference>
<keyword evidence="6" id="KW-0472">Membrane</keyword>
<evidence type="ECO:0000256" key="3">
    <source>
        <dbReference type="ARBA" id="ARBA00022475"/>
    </source>
</evidence>
<accession>A0AAQ3UGZ6</accession>
<dbReference type="SUPFAM" id="SSF82153">
    <property type="entry name" value="FAS1 domain"/>
    <property type="match status" value="1"/>
</dbReference>
<dbReference type="InterPro" id="IPR000782">
    <property type="entry name" value="FAS1_domain"/>
</dbReference>
<evidence type="ECO:0000313" key="9">
    <source>
        <dbReference type="EMBL" id="WVZ92279.1"/>
    </source>
</evidence>
<dbReference type="PROSITE" id="PS50213">
    <property type="entry name" value="FAS1"/>
    <property type="match status" value="1"/>
</dbReference>
<dbReference type="FunFam" id="2.30.180.10:FF:000012">
    <property type="entry name" value="Fasciclin-like arabinogalactan protein 7"/>
    <property type="match status" value="1"/>
</dbReference>
<feature type="domain" description="FAS1" evidence="8">
    <location>
        <begin position="28"/>
        <end position="173"/>
    </location>
</feature>
<dbReference type="AlphaFoldDB" id="A0AAQ3UGZ6"/>
<evidence type="ECO:0000256" key="7">
    <source>
        <dbReference type="ARBA" id="ARBA00024686"/>
    </source>
</evidence>
<sequence length="194" mass="21231">MLAIIVLSSSPATAHNTKNHAGPIHLPPPDIADLLSVAGPFQTFLGYLQKTNVIQTFQNQANTTTAAGITIFVPKDSAFTALKKTTLARLTKNQLKSLLLYHALRRFYSLSQLGLPGRRSRLVATFAGSRYTLNLTDDIVGSIRVRSTWSNAKIRSSVYVTAPVAVYEVDKVLLPKQIFKSRPPLGLANSVRRS</sequence>
<evidence type="ECO:0000259" key="8">
    <source>
        <dbReference type="PROSITE" id="PS50213"/>
    </source>
</evidence>
<organism evidence="9 10">
    <name type="scientific">Paspalum notatum var. saurae</name>
    <dbReference type="NCBI Taxonomy" id="547442"/>
    <lineage>
        <taxon>Eukaryota</taxon>
        <taxon>Viridiplantae</taxon>
        <taxon>Streptophyta</taxon>
        <taxon>Embryophyta</taxon>
        <taxon>Tracheophyta</taxon>
        <taxon>Spermatophyta</taxon>
        <taxon>Magnoliopsida</taxon>
        <taxon>Liliopsida</taxon>
        <taxon>Poales</taxon>
        <taxon>Poaceae</taxon>
        <taxon>PACMAD clade</taxon>
        <taxon>Panicoideae</taxon>
        <taxon>Andropogonodae</taxon>
        <taxon>Paspaleae</taxon>
        <taxon>Paspalinae</taxon>
        <taxon>Paspalum</taxon>
    </lineage>
</organism>
<dbReference type="Gene3D" id="2.30.180.10">
    <property type="entry name" value="FAS1 domain"/>
    <property type="match status" value="1"/>
</dbReference>
<keyword evidence="4" id="KW-0449">Lipoprotein</keyword>
<evidence type="ECO:0000256" key="2">
    <source>
        <dbReference type="ARBA" id="ARBA00007843"/>
    </source>
</evidence>
<evidence type="ECO:0000256" key="4">
    <source>
        <dbReference type="ARBA" id="ARBA00022622"/>
    </source>
</evidence>
<dbReference type="GO" id="GO:0005886">
    <property type="term" value="C:plasma membrane"/>
    <property type="evidence" value="ECO:0007669"/>
    <property type="project" value="UniProtKB-SubCell"/>
</dbReference>
<dbReference type="Proteomes" id="UP001341281">
    <property type="component" value="Chromosome 09"/>
</dbReference>
<dbReference type="PANTHER" id="PTHR32077">
    <property type="entry name" value="FASCICLIN-LIKE ARABINOGALACTAN PROTEIN"/>
    <property type="match status" value="1"/>
</dbReference>
<keyword evidence="4" id="KW-0336">GPI-anchor</keyword>
<evidence type="ECO:0000313" key="10">
    <source>
        <dbReference type="Proteomes" id="UP001341281"/>
    </source>
</evidence>
<keyword evidence="3" id="KW-1003">Cell membrane</keyword>
<name>A0AAQ3UGZ6_PASNO</name>
<evidence type="ECO:0000256" key="6">
    <source>
        <dbReference type="ARBA" id="ARBA00023136"/>
    </source>
</evidence>
<keyword evidence="10" id="KW-1185">Reference proteome</keyword>
<dbReference type="InterPro" id="IPR045003">
    <property type="entry name" value="FLA_A"/>
</dbReference>